<dbReference type="Proteomes" id="UP000078113">
    <property type="component" value="Unassembled WGS sequence"/>
</dbReference>
<evidence type="ECO:0000256" key="1">
    <source>
        <dbReference type="SAM" id="MobiDB-lite"/>
    </source>
</evidence>
<sequence>MTLLLAPYNNAMRLGQGFNSYTQQICIDDAVVASPHRAENFISNTGQTMRTIAQGKSEPSLWTRSSEVLMDEGRIAEAKAADQEMISASRILLPDERQEKIRALERKRAEGIVSSAAHGTSAPPPYQKHSDSSFAEEVTRSWRIGNIGGPSQTVTFTSRFVDSLSQITKDMGISASLSIKAGMVAGSGRGSFVDSDKFLNSDLNYYISVHVTNQSTNFRDMLEFNPMADGIINGEDFVKVYGDSFISSFLEGGEFNAIVSMKVLNTVKLTEIEAAAKVAFSSGALDVEASAAFRLAKSNINLNTETTITCSWSGGGAIKHPNEPWTIESLMRAAYRFPENVAHSPQRTYAVLQKYDHLRSFLALKPPALSKMSYENVALYTEELMDFFMVYKAMLSTLDSDIRQIQQGTKRFRPDQPGRHGGFAASIDGLEAACQKIRPQLSLIVQRVEQIERKPSIVSNLAGQDYDEQFESPVAFWDKLPIIESVKTGQASRPPLSGRRIGPSPSPEEQGSKGGGQDAAREALLANICESEPVSLSLTALEEKKLLKRLSAQQNKTGPGLRLTRPVGSREDGLPFFAFDFVKSSISITDIAVGVAQGSISSISISYSNGIRWHRGRTDDEQETYRLNNLTDGETFISGIIECGKPVYETGKDETAKGTITSLKLCTSKGRTLRASAVKQERYGFQCRYLDDRLFTDLEEFAFESPMSDAALIGFYGLSAEVGEQAGVHRLGFVWSSNTKTESGTKTKAATCAATTEMLIGSTHAPTLLDSQFEATLLPVEKAALLSPAARSKNRGLRFGPCIGAEPNPGGEVFNDSDLLSTMQMRKVEWPTQIVFTFKKTAESKSGCLVSIRISYGKLSFVHGADVGTDSSDHIRLDVKLEKGETIRSLNVQTDASAGPSSMPTGISVVTNRSRTMSSSSALTGTKEISGFQGMTGLKGFFGFESDAGISRLLPIWA</sequence>
<dbReference type="AlphaFoldDB" id="A0A8X7N5B2"/>
<evidence type="ECO:0008006" key="4">
    <source>
        <dbReference type="Google" id="ProtNLM"/>
    </source>
</evidence>
<reference evidence="2" key="1">
    <citation type="submission" date="2016-04" db="EMBL/GenBank/DDBJ databases">
        <authorList>
            <person name="Nguyen H.D."/>
            <person name="Samba Siva P."/>
            <person name="Cullis J."/>
            <person name="Levesque C.A."/>
            <person name="Hambleton S."/>
        </authorList>
    </citation>
    <scope>NUCLEOTIDE SEQUENCE</scope>
    <source>
        <strain evidence="2">DAOMC 236422</strain>
    </source>
</reference>
<accession>A0A8X7N5B2</accession>
<name>A0A8X7N5B2_9BASI</name>
<evidence type="ECO:0000313" key="3">
    <source>
        <dbReference type="Proteomes" id="UP000078113"/>
    </source>
</evidence>
<gene>
    <name evidence="2" type="ORF">A4X09_0g4948</name>
</gene>
<keyword evidence="3" id="KW-1185">Reference proteome</keyword>
<comment type="caution">
    <text evidence="2">The sequence shown here is derived from an EMBL/GenBank/DDBJ whole genome shotgun (WGS) entry which is preliminary data.</text>
</comment>
<dbReference type="EMBL" id="LWDG02000231">
    <property type="protein sequence ID" value="KAE8267391.1"/>
    <property type="molecule type" value="Genomic_DNA"/>
</dbReference>
<evidence type="ECO:0000313" key="2">
    <source>
        <dbReference type="EMBL" id="KAE8267391.1"/>
    </source>
</evidence>
<reference evidence="2" key="2">
    <citation type="journal article" date="2019" name="IMA Fungus">
        <title>Genome sequencing and comparison of five Tilletia species to identify candidate genes for the detection of regulated species infecting wheat.</title>
        <authorList>
            <person name="Nguyen H.D.T."/>
            <person name="Sultana T."/>
            <person name="Kesanakurti P."/>
            <person name="Hambleton S."/>
        </authorList>
    </citation>
    <scope>NUCLEOTIDE SEQUENCE</scope>
    <source>
        <strain evidence="2">DAOMC 236422</strain>
    </source>
</reference>
<organism evidence="2 3">
    <name type="scientific">Tilletia walkeri</name>
    <dbReference type="NCBI Taxonomy" id="117179"/>
    <lineage>
        <taxon>Eukaryota</taxon>
        <taxon>Fungi</taxon>
        <taxon>Dikarya</taxon>
        <taxon>Basidiomycota</taxon>
        <taxon>Ustilaginomycotina</taxon>
        <taxon>Exobasidiomycetes</taxon>
        <taxon>Tilletiales</taxon>
        <taxon>Tilletiaceae</taxon>
        <taxon>Tilletia</taxon>
    </lineage>
</organism>
<dbReference type="Gene3D" id="2.100.10.30">
    <property type="entry name" value="Jacalin-like lectin domain"/>
    <property type="match status" value="1"/>
</dbReference>
<proteinExistence type="predicted"/>
<protein>
    <recommendedName>
        <fullName evidence="4">Jacalin-type lectin domain-containing protein</fullName>
    </recommendedName>
</protein>
<dbReference type="InterPro" id="IPR036404">
    <property type="entry name" value="Jacalin-like_lectin_dom_sf"/>
</dbReference>
<feature type="region of interest" description="Disordered" evidence="1">
    <location>
        <begin position="488"/>
        <end position="517"/>
    </location>
</feature>